<dbReference type="EMBL" id="CP011280">
    <property type="protein sequence ID" value="AKC96019.1"/>
    <property type="molecule type" value="Genomic_DNA"/>
</dbReference>
<dbReference type="HOGENOM" id="CLU_082738_0_0_0"/>
<dbReference type="NCBIfam" id="NF009688">
    <property type="entry name" value="PRK13209.1"/>
    <property type="match status" value="1"/>
</dbReference>
<dbReference type="GO" id="GO:0034015">
    <property type="term" value="F:L-ribulose-5-phosphate 3-epimerase activity"/>
    <property type="evidence" value="ECO:0007669"/>
    <property type="project" value="TreeGrafter"/>
</dbReference>
<proteinExistence type="predicted"/>
<dbReference type="KEGG" id="sns:VC03_05990"/>
<dbReference type="PATRIC" id="fig|1069640.6.peg.1189"/>
<dbReference type="SUPFAM" id="SSF51658">
    <property type="entry name" value="Xylose isomerase-like"/>
    <property type="match status" value="1"/>
</dbReference>
<accession>A0A0E3UU92</accession>
<evidence type="ECO:0000256" key="2">
    <source>
        <dbReference type="NCBIfam" id="TIGR00542"/>
    </source>
</evidence>
<dbReference type="InterPro" id="IPR013022">
    <property type="entry name" value="Xyl_isomerase-like_TIM-brl"/>
</dbReference>
<dbReference type="Pfam" id="PF01261">
    <property type="entry name" value="AP_endonuc_2"/>
    <property type="match status" value="1"/>
</dbReference>
<feature type="domain" description="Xylose isomerase-like TIM barrel" evidence="3">
    <location>
        <begin position="23"/>
        <end position="255"/>
    </location>
</feature>
<keyword evidence="1" id="KW-0413">Isomerase</keyword>
<dbReference type="AlphaFoldDB" id="A0A0E3UU92"/>
<dbReference type="Proteomes" id="UP000033103">
    <property type="component" value="Chromosome"/>
</dbReference>
<dbReference type="NCBIfam" id="NF009689">
    <property type="entry name" value="PRK13210.1"/>
    <property type="match status" value="1"/>
</dbReference>
<protein>
    <recommendedName>
        <fullName evidence="2">L-ribulose-5-phosphate 3-epimerase</fullName>
    </recommendedName>
</protein>
<evidence type="ECO:0000259" key="3">
    <source>
        <dbReference type="Pfam" id="PF01261"/>
    </source>
</evidence>
<keyword evidence="5" id="KW-1185">Reference proteome</keyword>
<evidence type="ECO:0000313" key="5">
    <source>
        <dbReference type="Proteomes" id="UP000033103"/>
    </source>
</evidence>
<dbReference type="InterPro" id="IPR036237">
    <property type="entry name" value="Xyl_isomerase-like_sf"/>
</dbReference>
<evidence type="ECO:0000313" key="4">
    <source>
        <dbReference type="EMBL" id="AKC96019.1"/>
    </source>
</evidence>
<dbReference type="RefSeq" id="WP_046329123.1">
    <property type="nucleotide sequence ID" value="NZ_CAUPIC010000005.1"/>
</dbReference>
<organism evidence="4 5">
    <name type="scientific">Sneathia vaginalis</name>
    <dbReference type="NCBI Taxonomy" id="187101"/>
    <lineage>
        <taxon>Bacteria</taxon>
        <taxon>Fusobacteriati</taxon>
        <taxon>Fusobacteriota</taxon>
        <taxon>Fusobacteriia</taxon>
        <taxon>Fusobacteriales</taxon>
        <taxon>Leptotrichiaceae</taxon>
        <taxon>Sneathia</taxon>
    </lineage>
</organism>
<evidence type="ECO:0000256" key="1">
    <source>
        <dbReference type="ARBA" id="ARBA00023235"/>
    </source>
</evidence>
<dbReference type="GO" id="GO:0019852">
    <property type="term" value="P:L-ascorbic acid metabolic process"/>
    <property type="evidence" value="ECO:0007669"/>
    <property type="project" value="TreeGrafter"/>
</dbReference>
<dbReference type="PANTHER" id="PTHR43489">
    <property type="entry name" value="ISOMERASE"/>
    <property type="match status" value="1"/>
</dbReference>
<dbReference type="InterPro" id="IPR050417">
    <property type="entry name" value="Sugar_Epim/Isomerase"/>
</dbReference>
<dbReference type="PANTHER" id="PTHR43489:SF1">
    <property type="entry name" value="L-RIBULOSE-5-PHOSPHATE 3-EPIMERASE SGBU-RELATED"/>
    <property type="match status" value="1"/>
</dbReference>
<gene>
    <name evidence="4" type="ORF">VC03_05990</name>
</gene>
<dbReference type="Gene3D" id="3.20.20.150">
    <property type="entry name" value="Divalent-metal-dependent TIM barrel enzymes"/>
    <property type="match status" value="1"/>
</dbReference>
<sequence length="283" mass="32954">MKKYVLGVYEKAMPNSLSIKEKLELAKQLGYDFMEISIDETDEKLSRLDWDKETVDDVVIAMRKVGFNIRSMCLSGQRKYPMGSLDENIRKRSMEIIEKAIKLADSLGVRIIQLAGYDVYYEKGNQKTKELFLENLKKATEIASKYGVMLAFETMETPFMDTVKKAKEVVEYINSPFLKIYPDLGNIKNSSLIYNEDVLDDIKEGKHLTVAAHIKESIPGHYREIPFLTGHVNFRECLEELWKIGVRRYVTELWYVGQEDFEKDIRFAVSTFRTMLDEIEKEH</sequence>
<name>A0A0E3UU92_9FUSO</name>
<dbReference type="InterPro" id="IPR004560">
    <property type="entry name" value="L-Ru-5P_3-Epase"/>
</dbReference>
<dbReference type="NCBIfam" id="TIGR00542">
    <property type="entry name" value="hxl6Piso_put"/>
    <property type="match status" value="1"/>
</dbReference>
<dbReference type="STRING" id="187101.VC03_05990"/>
<dbReference type="GO" id="GO:0016861">
    <property type="term" value="F:intramolecular oxidoreductase activity, interconverting aldoses and ketoses"/>
    <property type="evidence" value="ECO:0007669"/>
    <property type="project" value="InterPro"/>
</dbReference>
<reference evidence="4 5" key="1">
    <citation type="journal article" date="2012" name="BMC Genomics">
        <title>Genomic sequence analysis and characterization of Sneathia amnii sp. nov.</title>
        <authorList>
            <consortium name="Vaginal Microbiome Consortium (additional members)"/>
            <person name="Harwich M.D.Jr."/>
            <person name="Serrano M.G."/>
            <person name="Fettweis J.M."/>
            <person name="Alves J.M."/>
            <person name="Reimers M.A."/>
            <person name="Buck G.A."/>
            <person name="Jefferson K.K."/>
        </authorList>
    </citation>
    <scope>NUCLEOTIDE SEQUENCE [LARGE SCALE GENOMIC DNA]</scope>
    <source>
        <strain evidence="4 5">SN35</strain>
    </source>
</reference>
<dbReference type="OrthoDB" id="3185623at2"/>